<name>A0A0H2RJJ7_9AGAM</name>
<evidence type="ECO:0000313" key="1">
    <source>
        <dbReference type="EMBL" id="KLO09618.1"/>
    </source>
</evidence>
<protein>
    <submittedName>
        <fullName evidence="1">Uncharacterized protein</fullName>
    </submittedName>
</protein>
<keyword evidence="2" id="KW-1185">Reference proteome</keyword>
<accession>A0A0H2RJJ7</accession>
<dbReference type="EMBL" id="KQ086050">
    <property type="protein sequence ID" value="KLO09618.1"/>
    <property type="molecule type" value="Genomic_DNA"/>
</dbReference>
<dbReference type="AlphaFoldDB" id="A0A0H2RJJ7"/>
<dbReference type="Proteomes" id="UP000053477">
    <property type="component" value="Unassembled WGS sequence"/>
</dbReference>
<sequence length="313" mass="36344">MFIPRLWRHHIDSDPQLNDTIDVDNQAVEVLCPLILEKANSTAPETQLLAFREIIDLSTTRGKWERDQLLAFFEEKTVTSWKRDNEQYTGEWLDLFEQTRLCLTRSSIIEDVDQIERYSKLSLRAKATAAINDLLGYCQQDSKSNNAERLVAIRFYVNVVWNTPIDTVEYFANFSNVSQLVLSQVESYITLKEKSRETVDEVNALLFHQFLWVMWTSGPEHVNEIAVWEIAFKLIEICRSDKSRFSNVYFYAGNDWNKLLHDAVAKKVLQTGPLLDILLEGAPRKDDEYDSFVEKKFPFGPDSKVSWPSTTQE</sequence>
<proteinExistence type="predicted"/>
<reference evidence="1 2" key="1">
    <citation type="submission" date="2015-04" db="EMBL/GenBank/DDBJ databases">
        <title>Complete genome sequence of Schizopora paradoxa KUC8140, a cosmopolitan wood degrader in East Asia.</title>
        <authorList>
            <consortium name="DOE Joint Genome Institute"/>
            <person name="Min B."/>
            <person name="Park H."/>
            <person name="Jang Y."/>
            <person name="Kim J.-J."/>
            <person name="Kim K.H."/>
            <person name="Pangilinan J."/>
            <person name="Lipzen A."/>
            <person name="Riley R."/>
            <person name="Grigoriev I.V."/>
            <person name="Spatafora J.W."/>
            <person name="Choi I.-G."/>
        </authorList>
    </citation>
    <scope>NUCLEOTIDE SEQUENCE [LARGE SCALE GENOMIC DNA]</scope>
    <source>
        <strain evidence="1 2">KUC8140</strain>
    </source>
</reference>
<gene>
    <name evidence="1" type="ORF">SCHPADRAFT_931042</name>
</gene>
<organism evidence="1 2">
    <name type="scientific">Schizopora paradoxa</name>
    <dbReference type="NCBI Taxonomy" id="27342"/>
    <lineage>
        <taxon>Eukaryota</taxon>
        <taxon>Fungi</taxon>
        <taxon>Dikarya</taxon>
        <taxon>Basidiomycota</taxon>
        <taxon>Agaricomycotina</taxon>
        <taxon>Agaricomycetes</taxon>
        <taxon>Hymenochaetales</taxon>
        <taxon>Schizoporaceae</taxon>
        <taxon>Schizopora</taxon>
    </lineage>
</organism>
<dbReference type="InParanoid" id="A0A0H2RJJ7"/>
<evidence type="ECO:0000313" key="2">
    <source>
        <dbReference type="Proteomes" id="UP000053477"/>
    </source>
</evidence>